<feature type="signal peptide" evidence="1">
    <location>
        <begin position="1"/>
        <end position="18"/>
    </location>
</feature>
<dbReference type="EMBL" id="DS232404">
    <property type="protein sequence ID" value="EDS41211.1"/>
    <property type="molecule type" value="Genomic_DNA"/>
</dbReference>
<reference evidence="3" key="2">
    <citation type="submission" date="2020-05" db="UniProtKB">
        <authorList>
            <consortium name="EnsemblMetazoa"/>
        </authorList>
    </citation>
    <scope>IDENTIFICATION</scope>
    <source>
        <strain evidence="3">JHB</strain>
    </source>
</reference>
<dbReference type="InParanoid" id="B0X661"/>
<keyword evidence="1" id="KW-0732">Signal</keyword>
<feature type="chain" id="PRO_5011409040" evidence="1">
    <location>
        <begin position="19"/>
        <end position="123"/>
    </location>
</feature>
<proteinExistence type="predicted"/>
<evidence type="ECO:0000256" key="1">
    <source>
        <dbReference type="SAM" id="SignalP"/>
    </source>
</evidence>
<protein>
    <submittedName>
        <fullName evidence="2 3">Fibrinogen and fibronectin</fullName>
    </submittedName>
</protein>
<name>B0X661_CULQU</name>
<dbReference type="HOGENOM" id="CLU_2017450_0_0_1"/>
<reference evidence="2" key="1">
    <citation type="submission" date="2007-03" db="EMBL/GenBank/DDBJ databases">
        <title>Annotation of Culex pipiens quinquefasciatus.</title>
        <authorList>
            <consortium name="The Broad Institute Genome Sequencing Platform"/>
            <person name="Atkinson P.W."/>
            <person name="Hemingway J."/>
            <person name="Christensen B.M."/>
            <person name="Higgs S."/>
            <person name="Kodira C."/>
            <person name="Hannick L."/>
            <person name="Megy K."/>
            <person name="O'Leary S."/>
            <person name="Pearson M."/>
            <person name="Haas B.J."/>
            <person name="Mauceli E."/>
            <person name="Wortman J.R."/>
            <person name="Lee N.H."/>
            <person name="Guigo R."/>
            <person name="Stanke M."/>
            <person name="Alvarado L."/>
            <person name="Amedeo P."/>
            <person name="Antoine C.H."/>
            <person name="Arensburger P."/>
            <person name="Bidwell S.L."/>
            <person name="Crawford M."/>
            <person name="Camaro F."/>
            <person name="Devon K."/>
            <person name="Engels R."/>
            <person name="Hammond M."/>
            <person name="Howarth C."/>
            <person name="Koehrsen M."/>
            <person name="Lawson D."/>
            <person name="Montgomery P."/>
            <person name="Nene V."/>
            <person name="Nusbaum C."/>
            <person name="Puiu D."/>
            <person name="Romero-Severson J."/>
            <person name="Severson D.W."/>
            <person name="Shumway M."/>
            <person name="Sisk P."/>
            <person name="Stolte C."/>
            <person name="Zeng Q."/>
            <person name="Eisenstadt E."/>
            <person name="Fraser-Liggett C."/>
            <person name="Strausberg R."/>
            <person name="Galagan J."/>
            <person name="Birren B."/>
            <person name="Collins F.H."/>
        </authorList>
    </citation>
    <scope>NUCLEOTIDE SEQUENCE [LARGE SCALE GENOMIC DNA]</scope>
    <source>
        <strain evidence="2">JHB</strain>
    </source>
</reference>
<dbReference type="VEuPathDB" id="VectorBase:CPIJ015097"/>
<sequence length="123" mass="14053">MRYLVALVLYGTFLCLQGVRDGGGVLAQPQLVAVDGNGSEFNEFDIEHFMLKLEQLDLRMMRFELTIQKKVDTVSSVLQNLVHVIENLAWHISETERSANSAEHQLKVIAKNLTLLHKEMRLF</sequence>
<dbReference type="Proteomes" id="UP000002320">
    <property type="component" value="Unassembled WGS sequence"/>
</dbReference>
<dbReference type="AlphaFoldDB" id="B0X661"/>
<organism>
    <name type="scientific">Culex quinquefasciatus</name>
    <name type="common">Southern house mosquito</name>
    <name type="synonym">Culex pungens</name>
    <dbReference type="NCBI Taxonomy" id="7176"/>
    <lineage>
        <taxon>Eukaryota</taxon>
        <taxon>Metazoa</taxon>
        <taxon>Ecdysozoa</taxon>
        <taxon>Arthropoda</taxon>
        <taxon>Hexapoda</taxon>
        <taxon>Insecta</taxon>
        <taxon>Pterygota</taxon>
        <taxon>Neoptera</taxon>
        <taxon>Endopterygota</taxon>
        <taxon>Diptera</taxon>
        <taxon>Nematocera</taxon>
        <taxon>Culicoidea</taxon>
        <taxon>Culicidae</taxon>
        <taxon>Culicinae</taxon>
        <taxon>Culicini</taxon>
        <taxon>Culex</taxon>
        <taxon>Culex</taxon>
    </lineage>
</organism>
<gene>
    <name evidence="3" type="primary">6048179</name>
    <name evidence="2" type="ORF">CpipJ_CPIJ015097</name>
</gene>
<dbReference type="KEGG" id="cqu:CpipJ_CPIJ015097"/>
<evidence type="ECO:0000313" key="2">
    <source>
        <dbReference type="EMBL" id="EDS41211.1"/>
    </source>
</evidence>
<evidence type="ECO:0000313" key="3">
    <source>
        <dbReference type="EnsemblMetazoa" id="CPIJ015097-PA"/>
    </source>
</evidence>
<accession>B0X661</accession>
<dbReference type="EnsemblMetazoa" id="CPIJ015097-RA">
    <property type="protein sequence ID" value="CPIJ015097-PA"/>
    <property type="gene ID" value="CPIJ015097"/>
</dbReference>
<evidence type="ECO:0000313" key="4">
    <source>
        <dbReference type="Proteomes" id="UP000002320"/>
    </source>
</evidence>
<keyword evidence="4" id="KW-1185">Reference proteome</keyword>